<keyword evidence="10 12" id="KW-0630">Potassium</keyword>
<reference evidence="15 16" key="1">
    <citation type="submission" date="2023-02" db="EMBL/GenBank/DDBJ databases">
        <authorList>
            <person name="Mo P."/>
        </authorList>
    </citation>
    <scope>NUCLEOTIDE SEQUENCE [LARGE SCALE GENOMIC DNA]</scope>
    <source>
        <strain evidence="15 16">HUAS 3</strain>
    </source>
</reference>
<keyword evidence="16" id="KW-1185">Reference proteome</keyword>
<dbReference type="HAMAP" id="MF_01987">
    <property type="entry name" value="Ribokinase"/>
    <property type="match status" value="1"/>
</dbReference>
<feature type="binding site" evidence="12">
    <location>
        <position position="214"/>
    </location>
    <ligand>
        <name>ATP</name>
        <dbReference type="ChEBI" id="CHEBI:30616"/>
    </ligand>
</feature>
<feature type="binding site" evidence="12">
    <location>
        <position position="312"/>
    </location>
    <ligand>
        <name>K(+)</name>
        <dbReference type="ChEBI" id="CHEBI:29103"/>
    </ligand>
</feature>
<dbReference type="CDD" id="cd01174">
    <property type="entry name" value="ribokinase"/>
    <property type="match status" value="1"/>
</dbReference>
<evidence type="ECO:0000256" key="4">
    <source>
        <dbReference type="ARBA" id="ARBA00022679"/>
    </source>
</evidence>
<dbReference type="InterPro" id="IPR011877">
    <property type="entry name" value="Ribokinase"/>
</dbReference>
<name>A0ABY7ZYK0_9ACTN</name>
<comment type="cofactor">
    <cofactor evidence="12">
        <name>Mg(2+)</name>
        <dbReference type="ChEBI" id="CHEBI:18420"/>
    </cofactor>
    <text evidence="12">Requires a divalent cation, most likely magnesium in vivo, as an electrophilic catalyst to aid phosphoryl group transfer. It is the chelate of the metal and the nucleotide that is the actual substrate.</text>
</comment>
<dbReference type="Proteomes" id="UP001219605">
    <property type="component" value="Chromosome"/>
</dbReference>
<feature type="binding site" evidence="12">
    <location>
        <begin position="47"/>
        <end position="49"/>
    </location>
    <ligand>
        <name>substrate</name>
    </ligand>
</feature>
<keyword evidence="12" id="KW-0963">Cytoplasm</keyword>
<dbReference type="InterPro" id="IPR002173">
    <property type="entry name" value="Carboh/pur_kinase_PfkB_CS"/>
</dbReference>
<feature type="binding site" evidence="12">
    <location>
        <begin position="75"/>
        <end position="79"/>
    </location>
    <ligand>
        <name>substrate</name>
    </ligand>
</feature>
<evidence type="ECO:0000256" key="12">
    <source>
        <dbReference type="HAMAP-Rule" id="MF_01987"/>
    </source>
</evidence>
<dbReference type="InterPro" id="IPR011611">
    <property type="entry name" value="PfkB_dom"/>
</dbReference>
<feature type="binding site" evidence="12">
    <location>
        <position position="173"/>
    </location>
    <ligand>
        <name>substrate</name>
    </ligand>
</feature>
<evidence type="ECO:0000256" key="11">
    <source>
        <dbReference type="ARBA" id="ARBA00023277"/>
    </source>
</evidence>
<keyword evidence="11 12" id="KW-0119">Carbohydrate metabolism</keyword>
<evidence type="ECO:0000256" key="3">
    <source>
        <dbReference type="ARBA" id="ARBA00016943"/>
    </source>
</evidence>
<feature type="binding site" evidence="12">
    <location>
        <begin position="247"/>
        <end position="252"/>
    </location>
    <ligand>
        <name>ATP</name>
        <dbReference type="ChEBI" id="CHEBI:30616"/>
    </ligand>
</feature>
<evidence type="ECO:0000259" key="14">
    <source>
        <dbReference type="Pfam" id="PF00294"/>
    </source>
</evidence>
<proteinExistence type="inferred from homology"/>
<evidence type="ECO:0000313" key="15">
    <source>
        <dbReference type="EMBL" id="WDZ87476.1"/>
    </source>
</evidence>
<keyword evidence="8 12" id="KW-0067">ATP-binding</keyword>
<evidence type="ECO:0000256" key="1">
    <source>
        <dbReference type="ARBA" id="ARBA00005380"/>
    </source>
</evidence>
<keyword evidence="7 12" id="KW-0418">Kinase</keyword>
<feature type="binding site" evidence="12">
    <location>
        <begin position="278"/>
        <end position="279"/>
    </location>
    <ligand>
        <name>ATP</name>
        <dbReference type="ChEBI" id="CHEBI:30616"/>
    </ligand>
</feature>
<comment type="subcellular location">
    <subcellularLocation>
        <location evidence="12">Cytoplasm</location>
    </subcellularLocation>
</comment>
<accession>A0ABY7ZYK0</accession>
<feature type="region of interest" description="Disordered" evidence="13">
    <location>
        <begin position="1"/>
        <end position="33"/>
    </location>
</feature>
<comment type="function">
    <text evidence="12">Catalyzes the phosphorylation of ribose at O-5 in a reaction requiring ATP and magnesium. The resulting D-ribose-5-phosphate can then be used either for sythesis of nucleotides, histidine, and tryptophan, or as a component of the pentose phosphate pathway.</text>
</comment>
<dbReference type="InterPro" id="IPR002139">
    <property type="entry name" value="Ribo/fructo_kinase"/>
</dbReference>
<evidence type="ECO:0000256" key="9">
    <source>
        <dbReference type="ARBA" id="ARBA00022842"/>
    </source>
</evidence>
<keyword evidence="6 12" id="KW-0547">Nucleotide-binding</keyword>
<dbReference type="Pfam" id="PF00294">
    <property type="entry name" value="PfkB"/>
    <property type="match status" value="1"/>
</dbReference>
<evidence type="ECO:0000256" key="8">
    <source>
        <dbReference type="ARBA" id="ARBA00022840"/>
    </source>
</evidence>
<feature type="domain" description="Carbohydrate kinase PfkB" evidence="14">
    <location>
        <begin position="40"/>
        <end position="321"/>
    </location>
</feature>
<organism evidence="15 16">
    <name type="scientific">Micromonospora cathayae</name>
    <dbReference type="NCBI Taxonomy" id="3028804"/>
    <lineage>
        <taxon>Bacteria</taxon>
        <taxon>Bacillati</taxon>
        <taxon>Actinomycetota</taxon>
        <taxon>Actinomycetes</taxon>
        <taxon>Micromonosporales</taxon>
        <taxon>Micromonosporaceae</taxon>
        <taxon>Micromonospora</taxon>
    </lineage>
</organism>
<dbReference type="Gene3D" id="3.40.1190.20">
    <property type="match status" value="1"/>
</dbReference>
<evidence type="ECO:0000256" key="10">
    <source>
        <dbReference type="ARBA" id="ARBA00022958"/>
    </source>
</evidence>
<evidence type="ECO:0000256" key="13">
    <source>
        <dbReference type="SAM" id="MobiDB-lite"/>
    </source>
</evidence>
<comment type="similarity">
    <text evidence="12">Belongs to the carbohydrate kinase PfkB family. Ribokinase subfamily.</text>
</comment>
<dbReference type="PRINTS" id="PR00990">
    <property type="entry name" value="RIBOKINASE"/>
</dbReference>
<feature type="active site" description="Proton acceptor" evidence="12">
    <location>
        <position position="279"/>
    </location>
</feature>
<feature type="binding site" evidence="12">
    <location>
        <position position="314"/>
    </location>
    <ligand>
        <name>K(+)</name>
        <dbReference type="ChEBI" id="CHEBI:29103"/>
    </ligand>
</feature>
<evidence type="ECO:0000313" key="16">
    <source>
        <dbReference type="Proteomes" id="UP001219605"/>
    </source>
</evidence>
<feature type="binding site" evidence="12">
    <location>
        <position position="309"/>
    </location>
    <ligand>
        <name>K(+)</name>
        <dbReference type="ChEBI" id="CHEBI:29103"/>
    </ligand>
</feature>
<keyword evidence="9 12" id="KW-0460">Magnesium</keyword>
<comment type="subunit">
    <text evidence="12">Homodimer.</text>
</comment>
<dbReference type="RefSeq" id="WP_275034445.1">
    <property type="nucleotide sequence ID" value="NZ_CP118615.1"/>
</dbReference>
<comment type="caution">
    <text evidence="12">Lacks conserved residue(s) required for the propagation of feature annotation.</text>
</comment>
<gene>
    <name evidence="12" type="primary">rbsK</name>
    <name evidence="15" type="ORF">PVK37_14225</name>
</gene>
<dbReference type="PANTHER" id="PTHR10584:SF166">
    <property type="entry name" value="RIBOKINASE"/>
    <property type="match status" value="1"/>
</dbReference>
<comment type="catalytic activity">
    <reaction evidence="12">
        <text>D-ribose + ATP = D-ribose 5-phosphate + ADP + H(+)</text>
        <dbReference type="Rhea" id="RHEA:13697"/>
        <dbReference type="ChEBI" id="CHEBI:15378"/>
        <dbReference type="ChEBI" id="CHEBI:30616"/>
        <dbReference type="ChEBI" id="CHEBI:47013"/>
        <dbReference type="ChEBI" id="CHEBI:78346"/>
        <dbReference type="ChEBI" id="CHEBI:456216"/>
        <dbReference type="EC" id="2.7.1.15"/>
    </reaction>
</comment>
<dbReference type="EC" id="2.7.1.15" evidence="2 12"/>
<dbReference type="InterPro" id="IPR029056">
    <property type="entry name" value="Ribokinase-like"/>
</dbReference>
<comment type="pathway">
    <text evidence="12">Carbohydrate metabolism; D-ribose degradation; D-ribose 5-phosphate from beta-D-ribopyranose: step 2/2.</text>
</comment>
<dbReference type="SUPFAM" id="SSF53613">
    <property type="entry name" value="Ribokinase-like"/>
    <property type="match status" value="1"/>
</dbReference>
<comment type="activity regulation">
    <text evidence="12">Activated by a monovalent cation that binds near, but not in, the active site. The most likely occupant of the site in vivo is potassium. Ion binding induces a conformational change that may alter substrate affinity.</text>
</comment>
<dbReference type="PROSITE" id="PS00583">
    <property type="entry name" value="PFKB_KINASES_1"/>
    <property type="match status" value="1"/>
</dbReference>
<protein>
    <recommendedName>
        <fullName evidence="3 12">Ribokinase</fullName>
        <shortName evidence="12">RK</shortName>
        <ecNumber evidence="2 12">2.7.1.15</ecNumber>
    </recommendedName>
</protein>
<keyword evidence="4 12" id="KW-0808">Transferase</keyword>
<comment type="similarity">
    <text evidence="1">Belongs to the carbohydrate kinase pfkB family.</text>
</comment>
<evidence type="ECO:0000256" key="2">
    <source>
        <dbReference type="ARBA" id="ARBA00012035"/>
    </source>
</evidence>
<dbReference type="EMBL" id="CP118615">
    <property type="protein sequence ID" value="WDZ87476.1"/>
    <property type="molecule type" value="Genomic_DNA"/>
</dbReference>
<feature type="binding site" evidence="12">
    <location>
        <position position="275"/>
    </location>
    <ligand>
        <name>K(+)</name>
        <dbReference type="ChEBI" id="CHEBI:29103"/>
    </ligand>
</feature>
<feature type="binding site" evidence="12">
    <location>
        <position position="273"/>
    </location>
    <ligand>
        <name>K(+)</name>
        <dbReference type="ChEBI" id="CHEBI:29103"/>
    </ligand>
</feature>
<keyword evidence="5 12" id="KW-0479">Metal-binding</keyword>
<feature type="binding site" evidence="12">
    <location>
        <position position="279"/>
    </location>
    <ligand>
        <name>substrate</name>
    </ligand>
</feature>
<evidence type="ECO:0000256" key="7">
    <source>
        <dbReference type="ARBA" id="ARBA00022777"/>
    </source>
</evidence>
<evidence type="ECO:0000256" key="6">
    <source>
        <dbReference type="ARBA" id="ARBA00022741"/>
    </source>
</evidence>
<evidence type="ECO:0000256" key="5">
    <source>
        <dbReference type="ARBA" id="ARBA00022723"/>
    </source>
</evidence>
<dbReference type="PANTHER" id="PTHR10584">
    <property type="entry name" value="SUGAR KINASE"/>
    <property type="match status" value="1"/>
</dbReference>
<sequence>MTGDAPDHPAGGPVTGGTPDRPDAGLPAGGTASHREPVEVLVVGSANLDRVIRLDRLPRPGETVLTGDAETGAGGKGANQAVALARLGRRVALRAAVGQDAGGDTLLAGLRRAGVDVSGVRRIEGVPTGEALILLDGDGENSIVVLEGANRWLGPADVGPARPAPAAVLVQCEVPTAAVRAALAVTGPLRILNPAPAQGVDAALLAQVDVLVPNRIELAQLTGRPVTDLDEARAALAALPVDRAVVTLGAVGALVRDGQRYELVPAPAVPVVDTTGAGDCFCATLTSALVDGLPLVEAARWAVVAAALSTRAVGAQGGLPTPGEITELLARVP</sequence>